<evidence type="ECO:0000313" key="1">
    <source>
        <dbReference type="EMBL" id="RYR02096.1"/>
    </source>
</evidence>
<organism evidence="1 2">
    <name type="scientific">Arachis hypogaea</name>
    <name type="common">Peanut</name>
    <dbReference type="NCBI Taxonomy" id="3818"/>
    <lineage>
        <taxon>Eukaryota</taxon>
        <taxon>Viridiplantae</taxon>
        <taxon>Streptophyta</taxon>
        <taxon>Embryophyta</taxon>
        <taxon>Tracheophyta</taxon>
        <taxon>Spermatophyta</taxon>
        <taxon>Magnoliopsida</taxon>
        <taxon>eudicotyledons</taxon>
        <taxon>Gunneridae</taxon>
        <taxon>Pentapetalae</taxon>
        <taxon>rosids</taxon>
        <taxon>fabids</taxon>
        <taxon>Fabales</taxon>
        <taxon>Fabaceae</taxon>
        <taxon>Papilionoideae</taxon>
        <taxon>50 kb inversion clade</taxon>
        <taxon>dalbergioids sensu lato</taxon>
        <taxon>Dalbergieae</taxon>
        <taxon>Pterocarpus clade</taxon>
        <taxon>Arachis</taxon>
    </lineage>
</organism>
<comment type="caution">
    <text evidence="1">The sequence shown here is derived from an EMBL/GenBank/DDBJ whole genome shotgun (WGS) entry which is preliminary data.</text>
</comment>
<dbReference type="AlphaFoldDB" id="A0A444YJJ0"/>
<name>A0A444YJJ0_ARAHY</name>
<reference evidence="1 2" key="1">
    <citation type="submission" date="2019-01" db="EMBL/GenBank/DDBJ databases">
        <title>Sequencing of cultivated peanut Arachis hypogaea provides insights into genome evolution and oil improvement.</title>
        <authorList>
            <person name="Chen X."/>
        </authorList>
    </citation>
    <scope>NUCLEOTIDE SEQUENCE [LARGE SCALE GENOMIC DNA]</scope>
    <source>
        <strain evidence="2">cv. Fuhuasheng</strain>
        <tissue evidence="1">Leaves</tissue>
    </source>
</reference>
<accession>A0A444YJJ0</accession>
<dbReference type="Proteomes" id="UP000289738">
    <property type="component" value="Chromosome B06"/>
</dbReference>
<protein>
    <submittedName>
        <fullName evidence="1">Uncharacterized protein</fullName>
    </submittedName>
</protein>
<dbReference type="EMBL" id="SDMP01000016">
    <property type="protein sequence ID" value="RYR02096.1"/>
    <property type="molecule type" value="Genomic_DNA"/>
</dbReference>
<evidence type="ECO:0000313" key="2">
    <source>
        <dbReference type="Proteomes" id="UP000289738"/>
    </source>
</evidence>
<keyword evidence="2" id="KW-1185">Reference proteome</keyword>
<proteinExistence type="predicted"/>
<gene>
    <name evidence="1" type="ORF">Ahy_B06g080929</name>
</gene>
<sequence length="106" mass="11970">MPFFMNSNTTKDLLTLTGVLALHFKNALRIADSRVTKETYKEIEGKLNPRLNNWKTSSLFLAKRITLKTIIKPKSAGGLGLKHLKDLNHAYMTKAGWGLIERKDSV</sequence>